<dbReference type="RefSeq" id="WP_223929997.1">
    <property type="nucleotide sequence ID" value="NZ_BPTU01000004.1"/>
</dbReference>
<comment type="cofactor">
    <cofactor evidence="2">
        <name>Mg(2+)</name>
        <dbReference type="ChEBI" id="CHEBI:18420"/>
    </cofactor>
</comment>
<evidence type="ECO:0000256" key="1">
    <source>
        <dbReference type="ARBA" id="ARBA00000847"/>
    </source>
</evidence>
<evidence type="ECO:0000256" key="7">
    <source>
        <dbReference type="ARBA" id="ARBA00032272"/>
    </source>
</evidence>
<comment type="caution">
    <text evidence="9">The sequence shown here is derived from an EMBL/GenBank/DDBJ whole genome shotgun (WGS) entry which is preliminary data.</text>
</comment>
<sequence length="188" mass="21545">MTNEKNGIKAWRTLSSEYIVRRPWLTARRDSVELPNGNVYDEYYVLEYPDWVNMVSITDDGQMIIERQWRQAIGEISSEIPAGVIEKGEQPLAAAQRELAEETGFTGGVWTELMTIAPNSSTMNNRCHCFLAEGVTKTEGQHLDATEDLEVLLKSKKEVFDMLMQGEFHQAMMVAPLYKYFLMNVIER</sequence>
<evidence type="ECO:0000259" key="8">
    <source>
        <dbReference type="PROSITE" id="PS51462"/>
    </source>
</evidence>
<dbReference type="InterPro" id="IPR015797">
    <property type="entry name" value="NUDIX_hydrolase-like_dom_sf"/>
</dbReference>
<reference evidence="9" key="1">
    <citation type="journal article" date="2022" name="Int. J. Syst. Evol. Microbiol.">
        <title>Prevotella lacticifex sp. nov., isolated from the rumen of cows.</title>
        <authorList>
            <person name="Shinkai T."/>
            <person name="Ikeyama N."/>
            <person name="Kumagai M."/>
            <person name="Ohmori H."/>
            <person name="Sakamoto M."/>
            <person name="Ohkuma M."/>
            <person name="Mitsumori M."/>
        </authorList>
    </citation>
    <scope>NUCLEOTIDE SEQUENCE</scope>
    <source>
        <strain evidence="9">R5076</strain>
    </source>
</reference>
<dbReference type="CDD" id="cd03424">
    <property type="entry name" value="NUDIX_ADPRase_Nudt5_UGPPase_Nudt14"/>
    <property type="match status" value="1"/>
</dbReference>
<dbReference type="GeneID" id="72468637"/>
<dbReference type="PROSITE" id="PS51462">
    <property type="entry name" value="NUDIX"/>
    <property type="match status" value="1"/>
</dbReference>
<dbReference type="Gene3D" id="3.90.79.10">
    <property type="entry name" value="Nucleoside Triphosphate Pyrophosphohydrolase"/>
    <property type="match status" value="1"/>
</dbReference>
<evidence type="ECO:0000256" key="6">
    <source>
        <dbReference type="ARBA" id="ARBA00032162"/>
    </source>
</evidence>
<dbReference type="PANTHER" id="PTHR11839:SF18">
    <property type="entry name" value="NUDIX HYDROLASE DOMAIN-CONTAINING PROTEIN"/>
    <property type="match status" value="1"/>
</dbReference>
<dbReference type="SUPFAM" id="SSF55811">
    <property type="entry name" value="Nudix"/>
    <property type="match status" value="1"/>
</dbReference>
<accession>A0A9R1C828</accession>
<dbReference type="EMBL" id="BPUB01000001">
    <property type="protein sequence ID" value="GJG57737.1"/>
    <property type="molecule type" value="Genomic_DNA"/>
</dbReference>
<name>A0A9R1C828_9BACT</name>
<comment type="catalytic activity">
    <reaction evidence="1">
        <text>GDP-alpha-D-mannose + H2O = alpha-D-mannose 1-phosphate + GMP + 2 H(+)</text>
        <dbReference type="Rhea" id="RHEA:27978"/>
        <dbReference type="ChEBI" id="CHEBI:15377"/>
        <dbReference type="ChEBI" id="CHEBI:15378"/>
        <dbReference type="ChEBI" id="CHEBI:57527"/>
        <dbReference type="ChEBI" id="CHEBI:58115"/>
        <dbReference type="ChEBI" id="CHEBI:58409"/>
    </reaction>
</comment>
<dbReference type="GO" id="GO:0006753">
    <property type="term" value="P:nucleoside phosphate metabolic process"/>
    <property type="evidence" value="ECO:0007669"/>
    <property type="project" value="TreeGrafter"/>
</dbReference>
<comment type="similarity">
    <text evidence="3">Belongs to the Nudix hydrolase family. NudK subfamily.</text>
</comment>
<evidence type="ECO:0000256" key="2">
    <source>
        <dbReference type="ARBA" id="ARBA00001946"/>
    </source>
</evidence>
<evidence type="ECO:0000313" key="10">
    <source>
        <dbReference type="Proteomes" id="UP000825483"/>
    </source>
</evidence>
<protein>
    <recommendedName>
        <fullName evidence="4">GDP-mannose pyrophosphatase</fullName>
    </recommendedName>
    <alternativeName>
        <fullName evidence="6">GDP-mannose hydrolase</fullName>
    </alternativeName>
    <alternativeName>
        <fullName evidence="7">GDPMK</fullName>
    </alternativeName>
</protein>
<evidence type="ECO:0000256" key="5">
    <source>
        <dbReference type="ARBA" id="ARBA00022801"/>
    </source>
</evidence>
<dbReference type="PROSITE" id="PS00893">
    <property type="entry name" value="NUDIX_BOX"/>
    <property type="match status" value="1"/>
</dbReference>
<evidence type="ECO:0000313" key="9">
    <source>
        <dbReference type="EMBL" id="GJG57737.1"/>
    </source>
</evidence>
<dbReference type="AlphaFoldDB" id="A0A9R1C828"/>
<proteinExistence type="inferred from homology"/>
<dbReference type="InterPro" id="IPR020084">
    <property type="entry name" value="NUDIX_hydrolase_CS"/>
</dbReference>
<dbReference type="GO" id="GO:0019693">
    <property type="term" value="P:ribose phosphate metabolic process"/>
    <property type="evidence" value="ECO:0007669"/>
    <property type="project" value="TreeGrafter"/>
</dbReference>
<keyword evidence="10" id="KW-1185">Reference proteome</keyword>
<gene>
    <name evidence="9" type="ORF">PRLR5076_05880</name>
</gene>
<dbReference type="Proteomes" id="UP000825483">
    <property type="component" value="Unassembled WGS sequence"/>
</dbReference>
<feature type="domain" description="Nudix hydrolase" evidence="8">
    <location>
        <begin position="47"/>
        <end position="176"/>
    </location>
</feature>
<dbReference type="InterPro" id="IPR000086">
    <property type="entry name" value="NUDIX_hydrolase_dom"/>
</dbReference>
<evidence type="ECO:0000256" key="3">
    <source>
        <dbReference type="ARBA" id="ARBA00007275"/>
    </source>
</evidence>
<keyword evidence="5" id="KW-0378">Hydrolase</keyword>
<evidence type="ECO:0000256" key="4">
    <source>
        <dbReference type="ARBA" id="ARBA00016377"/>
    </source>
</evidence>
<dbReference type="GO" id="GO:0016787">
    <property type="term" value="F:hydrolase activity"/>
    <property type="evidence" value="ECO:0007669"/>
    <property type="project" value="UniProtKB-KW"/>
</dbReference>
<organism evidence="9 10">
    <name type="scientific">Prevotella lacticifex</name>
    <dbReference type="NCBI Taxonomy" id="2854755"/>
    <lineage>
        <taxon>Bacteria</taxon>
        <taxon>Pseudomonadati</taxon>
        <taxon>Bacteroidota</taxon>
        <taxon>Bacteroidia</taxon>
        <taxon>Bacteroidales</taxon>
        <taxon>Prevotellaceae</taxon>
        <taxon>Prevotella</taxon>
    </lineage>
</organism>
<dbReference type="PANTHER" id="PTHR11839">
    <property type="entry name" value="UDP/ADP-SUGAR PYROPHOSPHATASE"/>
    <property type="match status" value="1"/>
</dbReference>
<dbReference type="Pfam" id="PF00293">
    <property type="entry name" value="NUDIX"/>
    <property type="match status" value="1"/>
</dbReference>